<dbReference type="PANTHER" id="PTHR11482">
    <property type="entry name" value="ARGININE/DIAMINOPIMELATE/ORNITHINE DECARBOXYLASE"/>
    <property type="match status" value="1"/>
</dbReference>
<dbReference type="InterPro" id="IPR002433">
    <property type="entry name" value="Orn_de-COase"/>
</dbReference>
<comment type="similarity">
    <text evidence="2">Belongs to the Orn/Lys/Arg decarboxylase class-II family.</text>
</comment>
<dbReference type="Proteomes" id="UP000612899">
    <property type="component" value="Unassembled WGS sequence"/>
</dbReference>
<dbReference type="SUPFAM" id="SSF50621">
    <property type="entry name" value="Alanine racemase C-terminal domain-like"/>
    <property type="match status" value="1"/>
</dbReference>
<dbReference type="InterPro" id="IPR022653">
    <property type="entry name" value="De-COase2_pyr-phos_BS"/>
</dbReference>
<dbReference type="GO" id="GO:0005737">
    <property type="term" value="C:cytoplasm"/>
    <property type="evidence" value="ECO:0007669"/>
    <property type="project" value="TreeGrafter"/>
</dbReference>
<dbReference type="Gene3D" id="3.20.20.10">
    <property type="entry name" value="Alanine racemase"/>
    <property type="match status" value="1"/>
</dbReference>
<evidence type="ECO:0000256" key="1">
    <source>
        <dbReference type="ARBA" id="ARBA00001933"/>
    </source>
</evidence>
<keyword evidence="4 9" id="KW-0663">Pyridoxal phosphate</keyword>
<dbReference type="EMBL" id="BONY01000025">
    <property type="protein sequence ID" value="GIH06199.1"/>
    <property type="molecule type" value="Genomic_DNA"/>
</dbReference>
<evidence type="ECO:0000259" key="10">
    <source>
        <dbReference type="Pfam" id="PF02784"/>
    </source>
</evidence>
<comment type="cofactor">
    <cofactor evidence="1 9">
        <name>pyridoxal 5'-phosphate</name>
        <dbReference type="ChEBI" id="CHEBI:597326"/>
    </cofactor>
</comment>
<organism evidence="11 12">
    <name type="scientific">Rhizocola hellebori</name>
    <dbReference type="NCBI Taxonomy" id="1392758"/>
    <lineage>
        <taxon>Bacteria</taxon>
        <taxon>Bacillati</taxon>
        <taxon>Actinomycetota</taxon>
        <taxon>Actinomycetes</taxon>
        <taxon>Micromonosporales</taxon>
        <taxon>Micromonosporaceae</taxon>
        <taxon>Rhizocola</taxon>
    </lineage>
</organism>
<dbReference type="PRINTS" id="PR01179">
    <property type="entry name" value="ODADCRBXLASE"/>
</dbReference>
<keyword evidence="3" id="KW-0210">Decarboxylase</keyword>
<dbReference type="GO" id="GO:0033387">
    <property type="term" value="P:putrescine biosynthetic process from arginine, via ornithine"/>
    <property type="evidence" value="ECO:0007669"/>
    <property type="project" value="TreeGrafter"/>
</dbReference>
<evidence type="ECO:0000256" key="7">
    <source>
        <dbReference type="ARBA" id="ARBA00034138"/>
    </source>
</evidence>
<feature type="active site" description="Proton donor" evidence="9">
    <location>
        <position position="332"/>
    </location>
</feature>
<evidence type="ECO:0000313" key="11">
    <source>
        <dbReference type="EMBL" id="GIH06199.1"/>
    </source>
</evidence>
<dbReference type="InterPro" id="IPR029066">
    <property type="entry name" value="PLP-binding_barrel"/>
</dbReference>
<comment type="catalytic activity">
    <reaction evidence="8">
        <text>L-ornithine + H(+) = putrescine + CO2</text>
        <dbReference type="Rhea" id="RHEA:22964"/>
        <dbReference type="ChEBI" id="CHEBI:15378"/>
        <dbReference type="ChEBI" id="CHEBI:16526"/>
        <dbReference type="ChEBI" id="CHEBI:46911"/>
        <dbReference type="ChEBI" id="CHEBI:326268"/>
        <dbReference type="EC" id="4.1.1.17"/>
    </reaction>
</comment>
<feature type="modified residue" description="N6-(pyridoxal phosphate)lysine" evidence="9">
    <location>
        <position position="55"/>
    </location>
</feature>
<dbReference type="PANTHER" id="PTHR11482:SF6">
    <property type="entry name" value="ORNITHINE DECARBOXYLASE 1-RELATED"/>
    <property type="match status" value="1"/>
</dbReference>
<comment type="pathway">
    <text evidence="6">Amine and polyamine biosynthesis; putrescine biosynthesis via L-ornithine pathway; putrescine from L-ornithine: step 1/1.</text>
</comment>
<dbReference type="EC" id="4.1.1.17" evidence="7"/>
<dbReference type="SUPFAM" id="SSF51419">
    <property type="entry name" value="PLP-binding barrel"/>
    <property type="match status" value="1"/>
</dbReference>
<evidence type="ECO:0000256" key="2">
    <source>
        <dbReference type="ARBA" id="ARBA00008872"/>
    </source>
</evidence>
<dbReference type="Gene3D" id="2.40.37.10">
    <property type="entry name" value="Lyase, Ornithine Decarboxylase, Chain A, domain 1"/>
    <property type="match status" value="1"/>
</dbReference>
<accession>A0A8J3QA20</accession>
<evidence type="ECO:0000256" key="6">
    <source>
        <dbReference type="ARBA" id="ARBA00034115"/>
    </source>
</evidence>
<evidence type="ECO:0000313" key="12">
    <source>
        <dbReference type="Proteomes" id="UP000612899"/>
    </source>
</evidence>
<sequence>MINDTNVDGLTGTDPPSIPDFPTTPYLLLDPKVAATQYHRLARAFPDTKIYYAVKANPEPRLIRRLAEAGSSFDVASTAEIDICLSQGADPQMLSYGNTIKKAKDIRYAYQRGVRMFVFDCEDELRKLAENAPGAQVFCRLLASSAGAQWPLSRKFGCSPDMAVDLLALAPSLGLDPIGISFHVGSQQLDPSRWDPSIAEAAQVFQALQKVGIELDFLDVGGGFPVGYLSPVLPIDDYGQAIQQSVSRHFGEAKPRLAIEPGRYVAAEAGVIRAEVVLVSRKSYEEDLRWVYLDIGRFGGLAETEGEAIRYRIVTAHDGEATGPTAIAGPTCDSVDVMYKDTPYELPLALRTGDYVDILNTGAYTTTYSSVAFNGFAPLATFCIGDNA</sequence>
<protein>
    <recommendedName>
        <fullName evidence="7">ornithine decarboxylase</fullName>
        <ecNumber evidence="7">4.1.1.17</ecNumber>
    </recommendedName>
</protein>
<comment type="caution">
    <text evidence="11">The sequence shown here is derived from an EMBL/GenBank/DDBJ whole genome shotgun (WGS) entry which is preliminary data.</text>
</comment>
<dbReference type="CDD" id="cd00622">
    <property type="entry name" value="PLPDE_III_ODC"/>
    <property type="match status" value="1"/>
</dbReference>
<evidence type="ECO:0000256" key="4">
    <source>
        <dbReference type="ARBA" id="ARBA00022898"/>
    </source>
</evidence>
<dbReference type="InterPro" id="IPR022657">
    <property type="entry name" value="De-COase2_CS"/>
</dbReference>
<dbReference type="InterPro" id="IPR022644">
    <property type="entry name" value="De-COase2_N"/>
</dbReference>
<dbReference type="Pfam" id="PF02784">
    <property type="entry name" value="Orn_Arg_deC_N"/>
    <property type="match status" value="1"/>
</dbReference>
<dbReference type="GO" id="GO:0004586">
    <property type="term" value="F:ornithine decarboxylase activity"/>
    <property type="evidence" value="ECO:0007669"/>
    <property type="project" value="UniProtKB-EC"/>
</dbReference>
<proteinExistence type="inferred from homology"/>
<keyword evidence="5" id="KW-0456">Lyase</keyword>
<dbReference type="PRINTS" id="PR01182">
    <property type="entry name" value="ORNDCRBXLASE"/>
</dbReference>
<keyword evidence="12" id="KW-1185">Reference proteome</keyword>
<reference evidence="11" key="1">
    <citation type="submission" date="2021-01" db="EMBL/GenBank/DDBJ databases">
        <title>Whole genome shotgun sequence of Rhizocola hellebori NBRC 109834.</title>
        <authorList>
            <person name="Komaki H."/>
            <person name="Tamura T."/>
        </authorList>
    </citation>
    <scope>NUCLEOTIDE SEQUENCE</scope>
    <source>
        <strain evidence="11">NBRC 109834</strain>
    </source>
</reference>
<gene>
    <name evidence="11" type="ORF">Rhe02_42660</name>
</gene>
<dbReference type="InterPro" id="IPR000183">
    <property type="entry name" value="Orn/DAP/Arg_de-COase"/>
</dbReference>
<dbReference type="FunFam" id="2.40.37.10:FF:000004">
    <property type="entry name" value="Ornithine decarboxylase"/>
    <property type="match status" value="1"/>
</dbReference>
<feature type="domain" description="Orn/DAP/Arg decarboxylase 2 N-terminal" evidence="10">
    <location>
        <begin position="37"/>
        <end position="267"/>
    </location>
</feature>
<evidence type="ECO:0000256" key="8">
    <source>
        <dbReference type="ARBA" id="ARBA00049127"/>
    </source>
</evidence>
<dbReference type="RefSeq" id="WP_203910021.1">
    <property type="nucleotide sequence ID" value="NZ_BONY01000025.1"/>
</dbReference>
<dbReference type="PROSITE" id="PS00879">
    <property type="entry name" value="ODR_DC_2_2"/>
    <property type="match status" value="1"/>
</dbReference>
<dbReference type="FunFam" id="3.20.20.10:FF:000008">
    <property type="entry name" value="Ornithine decarboxylase"/>
    <property type="match status" value="1"/>
</dbReference>
<name>A0A8J3QA20_9ACTN</name>
<dbReference type="AlphaFoldDB" id="A0A8J3QA20"/>
<evidence type="ECO:0000256" key="9">
    <source>
        <dbReference type="PIRSR" id="PIRSR600183-50"/>
    </source>
</evidence>
<evidence type="ECO:0000256" key="5">
    <source>
        <dbReference type="ARBA" id="ARBA00023239"/>
    </source>
</evidence>
<evidence type="ECO:0000256" key="3">
    <source>
        <dbReference type="ARBA" id="ARBA00022793"/>
    </source>
</evidence>
<dbReference type="PROSITE" id="PS00878">
    <property type="entry name" value="ODR_DC_2_1"/>
    <property type="match status" value="1"/>
</dbReference>
<dbReference type="InterPro" id="IPR009006">
    <property type="entry name" value="Ala_racemase/Decarboxylase_C"/>
</dbReference>